<name>A0A4Y2VCK0_ARAVE</name>
<sequence length="107" mass="12259">MGTVACYLMVISDRGTKPVGDIPRYRRCGQLNHTFIIILPGVTITRLLTRLLLIHLLVVPPGKDNPKKLSSSCCCVLSELWQKHNSPHYEQHMPRPLRQRYNPPSSW</sequence>
<keyword evidence="3" id="KW-1185">Reference proteome</keyword>
<evidence type="ECO:0000313" key="3">
    <source>
        <dbReference type="Proteomes" id="UP000499080"/>
    </source>
</evidence>
<protein>
    <submittedName>
        <fullName evidence="2">Uncharacterized protein</fullName>
    </submittedName>
</protein>
<comment type="caution">
    <text evidence="2">The sequence shown here is derived from an EMBL/GenBank/DDBJ whole genome shotgun (WGS) entry which is preliminary data.</text>
</comment>
<organism evidence="2 3">
    <name type="scientific">Araneus ventricosus</name>
    <name type="common">Orbweaver spider</name>
    <name type="synonym">Epeira ventricosa</name>
    <dbReference type="NCBI Taxonomy" id="182803"/>
    <lineage>
        <taxon>Eukaryota</taxon>
        <taxon>Metazoa</taxon>
        <taxon>Ecdysozoa</taxon>
        <taxon>Arthropoda</taxon>
        <taxon>Chelicerata</taxon>
        <taxon>Arachnida</taxon>
        <taxon>Araneae</taxon>
        <taxon>Araneomorphae</taxon>
        <taxon>Entelegynae</taxon>
        <taxon>Araneoidea</taxon>
        <taxon>Araneidae</taxon>
        <taxon>Araneus</taxon>
    </lineage>
</organism>
<proteinExistence type="predicted"/>
<dbReference type="Proteomes" id="UP000499080">
    <property type="component" value="Unassembled WGS sequence"/>
</dbReference>
<feature type="region of interest" description="Disordered" evidence="1">
    <location>
        <begin position="88"/>
        <end position="107"/>
    </location>
</feature>
<evidence type="ECO:0000256" key="1">
    <source>
        <dbReference type="SAM" id="MobiDB-lite"/>
    </source>
</evidence>
<reference evidence="2 3" key="1">
    <citation type="journal article" date="2019" name="Sci. Rep.">
        <title>Orb-weaving spider Araneus ventricosus genome elucidates the spidroin gene catalogue.</title>
        <authorList>
            <person name="Kono N."/>
            <person name="Nakamura H."/>
            <person name="Ohtoshi R."/>
            <person name="Moran D.A.P."/>
            <person name="Shinohara A."/>
            <person name="Yoshida Y."/>
            <person name="Fujiwara M."/>
            <person name="Mori M."/>
            <person name="Tomita M."/>
            <person name="Arakawa K."/>
        </authorList>
    </citation>
    <scope>NUCLEOTIDE SEQUENCE [LARGE SCALE GENOMIC DNA]</scope>
</reference>
<gene>
    <name evidence="2" type="ORF">AVEN_182451_1</name>
</gene>
<accession>A0A4Y2VCK0</accession>
<feature type="non-terminal residue" evidence="2">
    <location>
        <position position="107"/>
    </location>
</feature>
<dbReference type="EMBL" id="BGPR01045379">
    <property type="protein sequence ID" value="GBO22278.1"/>
    <property type="molecule type" value="Genomic_DNA"/>
</dbReference>
<dbReference type="AlphaFoldDB" id="A0A4Y2VCK0"/>
<evidence type="ECO:0000313" key="2">
    <source>
        <dbReference type="EMBL" id="GBO22278.1"/>
    </source>
</evidence>